<dbReference type="EMBL" id="MTKT01005821">
    <property type="protein sequence ID" value="OWM63996.1"/>
    <property type="molecule type" value="Genomic_DNA"/>
</dbReference>
<name>A0A218VUD1_PUNGR</name>
<evidence type="ECO:0000313" key="2">
    <source>
        <dbReference type="Proteomes" id="UP000197138"/>
    </source>
</evidence>
<accession>A0A218VUD1</accession>
<sequence>MHVRARMGAGSCGRSVGVRERVRWGIWCAGVRSDGHRARGHARGRASGTRQCARACCWARGDGCTVRESGDSVERLEGCLGAKDARSGKDGCGVARAERWSARACALGHLARGRALGRASGTRACARTGVWHAAVRSGVLLGAR</sequence>
<protein>
    <submittedName>
        <fullName evidence="1">Uncharacterized protein</fullName>
    </submittedName>
</protein>
<reference evidence="2" key="1">
    <citation type="journal article" date="2017" name="Plant J.">
        <title>The pomegranate (Punica granatum L.) genome and the genomics of punicalagin biosynthesis.</title>
        <authorList>
            <person name="Qin G."/>
            <person name="Xu C."/>
            <person name="Ming R."/>
            <person name="Tang H."/>
            <person name="Guyot R."/>
            <person name="Kramer E.M."/>
            <person name="Hu Y."/>
            <person name="Yi X."/>
            <person name="Qi Y."/>
            <person name="Xu X."/>
            <person name="Gao Z."/>
            <person name="Pan H."/>
            <person name="Jian J."/>
            <person name="Tian Y."/>
            <person name="Yue Z."/>
            <person name="Xu Y."/>
        </authorList>
    </citation>
    <scope>NUCLEOTIDE SEQUENCE [LARGE SCALE GENOMIC DNA]</scope>
    <source>
        <strain evidence="2">cv. Dabenzi</strain>
    </source>
</reference>
<proteinExistence type="predicted"/>
<organism evidence="1 2">
    <name type="scientific">Punica granatum</name>
    <name type="common">Pomegranate</name>
    <dbReference type="NCBI Taxonomy" id="22663"/>
    <lineage>
        <taxon>Eukaryota</taxon>
        <taxon>Viridiplantae</taxon>
        <taxon>Streptophyta</taxon>
        <taxon>Embryophyta</taxon>
        <taxon>Tracheophyta</taxon>
        <taxon>Spermatophyta</taxon>
        <taxon>Magnoliopsida</taxon>
        <taxon>eudicotyledons</taxon>
        <taxon>Gunneridae</taxon>
        <taxon>Pentapetalae</taxon>
        <taxon>rosids</taxon>
        <taxon>malvids</taxon>
        <taxon>Myrtales</taxon>
        <taxon>Lythraceae</taxon>
        <taxon>Punica</taxon>
    </lineage>
</organism>
<dbReference type="AlphaFoldDB" id="A0A218VUD1"/>
<evidence type="ECO:0000313" key="1">
    <source>
        <dbReference type="EMBL" id="OWM63996.1"/>
    </source>
</evidence>
<gene>
    <name evidence="1" type="ORF">CDL15_Pgr006366</name>
</gene>
<dbReference type="Proteomes" id="UP000197138">
    <property type="component" value="Unassembled WGS sequence"/>
</dbReference>
<comment type="caution">
    <text evidence="1">The sequence shown here is derived from an EMBL/GenBank/DDBJ whole genome shotgun (WGS) entry which is preliminary data.</text>
</comment>